<protein>
    <recommendedName>
        <fullName evidence="3">Anaphase-promoting complex subunit 5 domain-containing protein</fullName>
    </recommendedName>
</protein>
<dbReference type="InParanoid" id="A0A0C3BEC7"/>
<sequence>MEQEESALLYDLANSILEECKDAAMLSNLDTAIYLFREALNQRPAPHPLQSDSIKDLAAALVTRFSLTNQRHDLAQAISLLTEGMDGLYDGSAAHGEFRLDVSKYSSMAASDLSELAKTILAGFDQSAQLSSLDTAIMLHREALIRRPSPHPKQAVSLAGLCATLYVRFHYTGDRPNLDEVISLLREAIEACPETDISLSISLSHLSAALAIRFDRTGHSPDLDEAVTLHHDACQLPEEEASRLLRFASDLFKQFEQSAQLQSGRITQSAPITVLEKAISLYGDVRALLPVHHANWLIASINCTSMLCRRFEQLGRHEDLDECISLYRHALKQLPATHHDRCSVLNNLAAALDMKFRQSGRCEDRDEGILLQREILVLLPAHHPNQSGFLYNLANALYARFRHSGFGLPGLSDPYRSALFNNLAPALLTRFKQSSQCEDLDEAITSYRRVVEMLPAPHPYRSILDGLADALCKRFDQLGQSKDLGEAISFYQEVLELQPLPHPDRFNTLDKLAVTLLKLFQQSGHNDDLDKSISLLEEKLELRLAPDLDQSGS</sequence>
<dbReference type="HOGENOM" id="CLU_021491_1_0_1"/>
<evidence type="ECO:0000313" key="1">
    <source>
        <dbReference type="EMBL" id="KIM75667.1"/>
    </source>
</evidence>
<gene>
    <name evidence="1" type="ORF">PILCRDRAFT_78642</name>
</gene>
<dbReference type="SUPFAM" id="SSF48452">
    <property type="entry name" value="TPR-like"/>
    <property type="match status" value="1"/>
</dbReference>
<proteinExistence type="predicted"/>
<evidence type="ECO:0008006" key="3">
    <source>
        <dbReference type="Google" id="ProtNLM"/>
    </source>
</evidence>
<reference evidence="1 2" key="1">
    <citation type="submission" date="2014-04" db="EMBL/GenBank/DDBJ databases">
        <authorList>
            <consortium name="DOE Joint Genome Institute"/>
            <person name="Kuo A."/>
            <person name="Tarkka M."/>
            <person name="Buscot F."/>
            <person name="Kohler A."/>
            <person name="Nagy L.G."/>
            <person name="Floudas D."/>
            <person name="Copeland A."/>
            <person name="Barry K.W."/>
            <person name="Cichocki N."/>
            <person name="Veneault-Fourrey C."/>
            <person name="LaButti K."/>
            <person name="Lindquist E.A."/>
            <person name="Lipzen A."/>
            <person name="Lundell T."/>
            <person name="Morin E."/>
            <person name="Murat C."/>
            <person name="Sun H."/>
            <person name="Tunlid A."/>
            <person name="Henrissat B."/>
            <person name="Grigoriev I.V."/>
            <person name="Hibbett D.S."/>
            <person name="Martin F."/>
            <person name="Nordberg H.P."/>
            <person name="Cantor M.N."/>
            <person name="Hua S.X."/>
        </authorList>
    </citation>
    <scope>NUCLEOTIDE SEQUENCE [LARGE SCALE GENOMIC DNA]</scope>
    <source>
        <strain evidence="1 2">F 1598</strain>
    </source>
</reference>
<accession>A0A0C3BEC7</accession>
<organism evidence="1 2">
    <name type="scientific">Piloderma croceum (strain F 1598)</name>
    <dbReference type="NCBI Taxonomy" id="765440"/>
    <lineage>
        <taxon>Eukaryota</taxon>
        <taxon>Fungi</taxon>
        <taxon>Dikarya</taxon>
        <taxon>Basidiomycota</taxon>
        <taxon>Agaricomycotina</taxon>
        <taxon>Agaricomycetes</taxon>
        <taxon>Agaricomycetidae</taxon>
        <taxon>Atheliales</taxon>
        <taxon>Atheliaceae</taxon>
        <taxon>Piloderma</taxon>
    </lineage>
</organism>
<feature type="non-terminal residue" evidence="1">
    <location>
        <position position="553"/>
    </location>
</feature>
<dbReference type="EMBL" id="KN833044">
    <property type="protein sequence ID" value="KIM75667.1"/>
    <property type="molecule type" value="Genomic_DNA"/>
</dbReference>
<evidence type="ECO:0000313" key="2">
    <source>
        <dbReference type="Proteomes" id="UP000054166"/>
    </source>
</evidence>
<dbReference type="AlphaFoldDB" id="A0A0C3BEC7"/>
<name>A0A0C3BEC7_PILCF</name>
<dbReference type="Proteomes" id="UP000054166">
    <property type="component" value="Unassembled WGS sequence"/>
</dbReference>
<dbReference type="InterPro" id="IPR011990">
    <property type="entry name" value="TPR-like_helical_dom_sf"/>
</dbReference>
<dbReference type="Gene3D" id="1.25.40.10">
    <property type="entry name" value="Tetratricopeptide repeat domain"/>
    <property type="match status" value="3"/>
</dbReference>
<reference evidence="2" key="2">
    <citation type="submission" date="2015-01" db="EMBL/GenBank/DDBJ databases">
        <title>Evolutionary Origins and Diversification of the Mycorrhizal Mutualists.</title>
        <authorList>
            <consortium name="DOE Joint Genome Institute"/>
            <consortium name="Mycorrhizal Genomics Consortium"/>
            <person name="Kohler A."/>
            <person name="Kuo A."/>
            <person name="Nagy L.G."/>
            <person name="Floudas D."/>
            <person name="Copeland A."/>
            <person name="Barry K.W."/>
            <person name="Cichocki N."/>
            <person name="Veneault-Fourrey C."/>
            <person name="LaButti K."/>
            <person name="Lindquist E.A."/>
            <person name="Lipzen A."/>
            <person name="Lundell T."/>
            <person name="Morin E."/>
            <person name="Murat C."/>
            <person name="Riley R."/>
            <person name="Ohm R."/>
            <person name="Sun H."/>
            <person name="Tunlid A."/>
            <person name="Henrissat B."/>
            <person name="Grigoriev I.V."/>
            <person name="Hibbett D.S."/>
            <person name="Martin F."/>
        </authorList>
    </citation>
    <scope>NUCLEOTIDE SEQUENCE [LARGE SCALE GENOMIC DNA]</scope>
    <source>
        <strain evidence="2">F 1598</strain>
    </source>
</reference>
<dbReference type="STRING" id="765440.A0A0C3BEC7"/>
<keyword evidence="2" id="KW-1185">Reference proteome</keyword>